<dbReference type="Pfam" id="PF24626">
    <property type="entry name" value="SH3_Tf2-1"/>
    <property type="match status" value="1"/>
</dbReference>
<comment type="caution">
    <text evidence="2">The sequence shown here is derived from an EMBL/GenBank/DDBJ whole genome shotgun (WGS) entry which is preliminary data.</text>
</comment>
<dbReference type="OrthoDB" id="3211671at2759"/>
<organism evidence="2 3">
    <name type="scientific">Austropuccinia psidii MF-1</name>
    <dbReference type="NCBI Taxonomy" id="1389203"/>
    <lineage>
        <taxon>Eukaryota</taxon>
        <taxon>Fungi</taxon>
        <taxon>Dikarya</taxon>
        <taxon>Basidiomycota</taxon>
        <taxon>Pucciniomycotina</taxon>
        <taxon>Pucciniomycetes</taxon>
        <taxon>Pucciniales</taxon>
        <taxon>Sphaerophragmiaceae</taxon>
        <taxon>Austropuccinia</taxon>
    </lineage>
</organism>
<reference evidence="2" key="1">
    <citation type="submission" date="2021-03" db="EMBL/GenBank/DDBJ databases">
        <title>Draft genome sequence of rust myrtle Austropuccinia psidii MF-1, a brazilian biotype.</title>
        <authorList>
            <person name="Quecine M.C."/>
            <person name="Pachon D.M.R."/>
            <person name="Bonatelli M.L."/>
            <person name="Correr F.H."/>
            <person name="Franceschini L.M."/>
            <person name="Leite T.F."/>
            <person name="Margarido G.R.A."/>
            <person name="Almeida C.A."/>
            <person name="Ferrarezi J.A."/>
            <person name="Labate C.A."/>
        </authorList>
    </citation>
    <scope>NUCLEOTIDE SEQUENCE</scope>
    <source>
        <strain evidence="2">MF-1</strain>
    </source>
</reference>
<accession>A0A9Q3I311</accession>
<feature type="non-terminal residue" evidence="2">
    <location>
        <position position="1"/>
    </location>
</feature>
<dbReference type="Proteomes" id="UP000765509">
    <property type="component" value="Unassembled WGS sequence"/>
</dbReference>
<protein>
    <recommendedName>
        <fullName evidence="1">Tf2-1-like SH3-like domain-containing protein</fullName>
    </recommendedName>
</protein>
<evidence type="ECO:0000259" key="1">
    <source>
        <dbReference type="Pfam" id="PF24626"/>
    </source>
</evidence>
<dbReference type="InterPro" id="IPR056924">
    <property type="entry name" value="SH3_Tf2-1"/>
</dbReference>
<dbReference type="AlphaFoldDB" id="A0A9Q3I311"/>
<proteinExistence type="predicted"/>
<feature type="domain" description="Tf2-1-like SH3-like" evidence="1">
    <location>
        <begin position="150"/>
        <end position="211"/>
    </location>
</feature>
<name>A0A9Q3I311_9BASI</name>
<evidence type="ECO:0000313" key="3">
    <source>
        <dbReference type="Proteomes" id="UP000765509"/>
    </source>
</evidence>
<sequence>MLRWQIAIQEYRGNMTIFHKYGNIHKNSDGLSRWPLPNNIDNPAYVPEEASTQIPIERISVKDLNTTFFEETSIHDSTNQTPAILEKGWNPKLPQDFLRKELVEIHPTAYILKVMLDKAGKHAVRCMEDSFSYAKYKWGKSHATPDFTVGDLVLVSTTNFNNIRGCKKLKYSFSGPFAIKALHGENAVEVELSEKLSNKHPTSPVSLIKPYKSSDAEKFPLRNKFPQVMPPIESSGIKKITKVFKERKLRANKVREYLIRYSDPAFEDEWLSERDIPEATKLLR</sequence>
<evidence type="ECO:0000313" key="2">
    <source>
        <dbReference type="EMBL" id="MBW0524605.1"/>
    </source>
</evidence>
<dbReference type="EMBL" id="AVOT02031161">
    <property type="protein sequence ID" value="MBW0524605.1"/>
    <property type="molecule type" value="Genomic_DNA"/>
</dbReference>
<keyword evidence="3" id="KW-1185">Reference proteome</keyword>
<gene>
    <name evidence="2" type="ORF">O181_064320</name>
</gene>